<dbReference type="AlphaFoldDB" id="A0ABD6BZG3"/>
<dbReference type="Proteomes" id="UP001597185">
    <property type="component" value="Unassembled WGS sequence"/>
</dbReference>
<dbReference type="Gene3D" id="3.40.50.450">
    <property type="match status" value="1"/>
</dbReference>
<accession>A0ABD6BZG3</accession>
<proteinExistence type="predicted"/>
<evidence type="ECO:0008006" key="3">
    <source>
        <dbReference type="Google" id="ProtNLM"/>
    </source>
</evidence>
<evidence type="ECO:0000313" key="2">
    <source>
        <dbReference type="Proteomes" id="UP001597185"/>
    </source>
</evidence>
<protein>
    <recommendedName>
        <fullName evidence="3">DUF1273 family protein</fullName>
    </recommendedName>
</protein>
<reference evidence="1 2" key="1">
    <citation type="journal article" date="2019" name="Int. J. Syst. Evol. Microbiol.">
        <title>The Global Catalogue of Microorganisms (GCM) 10K type strain sequencing project: providing services to taxonomists for standard genome sequencing and annotation.</title>
        <authorList>
            <consortium name="The Broad Institute Genomics Platform"/>
            <consortium name="The Broad Institute Genome Sequencing Center for Infectious Disease"/>
            <person name="Wu L."/>
            <person name="Ma J."/>
        </authorList>
    </citation>
    <scope>NUCLEOTIDE SEQUENCE [LARGE SCALE GENOMIC DNA]</scope>
    <source>
        <strain evidence="1 2">CGMCC 1.12689</strain>
    </source>
</reference>
<evidence type="ECO:0000313" key="1">
    <source>
        <dbReference type="EMBL" id="MFD1570265.1"/>
    </source>
</evidence>
<gene>
    <name evidence="1" type="ORF">ACFR9T_06640</name>
</gene>
<sequence>MSDRTASSAQAYPAVIVAGSRDLSEQLSLTETEQRAVVARAFYAAGIDRRAIDELVSGGNDSSPDQWGETWASYRSDVDVVQFTPDWNDIDHPDAVVREGQYGKYDARAGPRRNGEMADHADALVAFWDGDSNGTADMIDQAREAGLHVQVFRLDNATTRKAILQEFDA</sequence>
<organism evidence="1 2">
    <name type="scientific">Halorubrum laminariae</name>
    <dbReference type="NCBI Taxonomy" id="1433523"/>
    <lineage>
        <taxon>Archaea</taxon>
        <taxon>Methanobacteriati</taxon>
        <taxon>Methanobacteriota</taxon>
        <taxon>Stenosarchaea group</taxon>
        <taxon>Halobacteria</taxon>
        <taxon>Halobacteriales</taxon>
        <taxon>Haloferacaceae</taxon>
        <taxon>Halorubrum</taxon>
    </lineage>
</organism>
<comment type="caution">
    <text evidence="1">The sequence shown here is derived from an EMBL/GenBank/DDBJ whole genome shotgun (WGS) entry which is preliminary data.</text>
</comment>
<dbReference type="EMBL" id="JBHUDB010000002">
    <property type="protein sequence ID" value="MFD1570265.1"/>
    <property type="molecule type" value="Genomic_DNA"/>
</dbReference>
<dbReference type="RefSeq" id="WP_256397254.1">
    <property type="nucleotide sequence ID" value="NZ_JANHDL010000004.1"/>
</dbReference>
<name>A0ABD6BZG3_9EURY</name>
<keyword evidence="2" id="KW-1185">Reference proteome</keyword>